<dbReference type="OrthoDB" id="1099963at2"/>
<feature type="transmembrane region" description="Helical" evidence="1">
    <location>
        <begin position="72"/>
        <end position="90"/>
    </location>
</feature>
<proteinExistence type="predicted"/>
<dbReference type="Pfam" id="PF16344">
    <property type="entry name" value="FecR_C"/>
    <property type="match status" value="1"/>
</dbReference>
<keyword evidence="1" id="KW-1133">Transmembrane helix</keyword>
<dbReference type="InterPro" id="IPR012373">
    <property type="entry name" value="Ferrdict_sens_TM"/>
</dbReference>
<evidence type="ECO:0000259" key="2">
    <source>
        <dbReference type="Pfam" id="PF04773"/>
    </source>
</evidence>
<dbReference type="Pfam" id="PF04773">
    <property type="entry name" value="FecR"/>
    <property type="match status" value="1"/>
</dbReference>
<comment type="caution">
    <text evidence="4">The sequence shown here is derived from an EMBL/GenBank/DDBJ whole genome shotgun (WGS) entry which is preliminary data.</text>
</comment>
<accession>A0A3S3SX55</accession>
<evidence type="ECO:0000313" key="4">
    <source>
        <dbReference type="EMBL" id="RWU10632.1"/>
    </source>
</evidence>
<dbReference type="PANTHER" id="PTHR30273">
    <property type="entry name" value="PERIPLASMIC SIGNAL SENSOR AND SIGMA FACTOR ACTIVATOR FECR-RELATED"/>
    <property type="match status" value="1"/>
</dbReference>
<dbReference type="RefSeq" id="WP_113646119.1">
    <property type="nucleotide sequence ID" value="NZ_QMHN01000001.1"/>
</dbReference>
<dbReference type="Gene3D" id="2.60.120.1440">
    <property type="match status" value="1"/>
</dbReference>
<dbReference type="PIRSF" id="PIRSF018266">
    <property type="entry name" value="FecR"/>
    <property type="match status" value="1"/>
</dbReference>
<evidence type="ECO:0000313" key="5">
    <source>
        <dbReference type="Proteomes" id="UP000284120"/>
    </source>
</evidence>
<dbReference type="GO" id="GO:0016989">
    <property type="term" value="F:sigma factor antagonist activity"/>
    <property type="evidence" value="ECO:0007669"/>
    <property type="project" value="TreeGrafter"/>
</dbReference>
<name>A0A3S3SX55_9SPHI</name>
<dbReference type="EMBL" id="SAYW01000001">
    <property type="protein sequence ID" value="RWU10632.1"/>
    <property type="molecule type" value="Genomic_DNA"/>
</dbReference>
<evidence type="ECO:0000259" key="3">
    <source>
        <dbReference type="Pfam" id="PF16344"/>
    </source>
</evidence>
<dbReference type="Gene3D" id="3.55.50.30">
    <property type="match status" value="1"/>
</dbReference>
<reference evidence="4 5" key="1">
    <citation type="submission" date="2018-06" db="EMBL/GenBank/DDBJ databases">
        <title>Pedobacter endophyticus sp. nov., an endophytic bacterium isolated from a leaf of Triticum aestivum.</title>
        <authorList>
            <person name="Zhang L."/>
        </authorList>
    </citation>
    <scope>NUCLEOTIDE SEQUENCE [LARGE SCALE GENOMIC DNA]</scope>
    <source>
        <strain evidence="4 5">CM134L-2</strain>
    </source>
</reference>
<dbReference type="AlphaFoldDB" id="A0A3S3SX55"/>
<dbReference type="InterPro" id="IPR032508">
    <property type="entry name" value="FecR_C"/>
</dbReference>
<keyword evidence="1" id="KW-0812">Transmembrane</keyword>
<protein>
    <submittedName>
        <fullName evidence="4">FecR family protein</fullName>
    </submittedName>
</protein>
<dbReference type="Proteomes" id="UP000284120">
    <property type="component" value="Unassembled WGS sequence"/>
</dbReference>
<sequence>MNKYQLKTLLEKFDAGTCTEEEISLLESWYLNWQIDEPFEFDVAATDQSLERIWTRLQEEERKPVKLYSRSWITWAAAVILIAGIGLLFYKTDYFNDQENNRYASEIKPGSNKAFLTLSNGRIINLSASKSGLSITENQLRYNDGTELKTAQVILPEHENEITIHTPKGGTYQITLPDGTKVWLNASTHLTYLGQSEKNDKRQVKLSGEAYFEVAKDPTRPFIVQTNKQYIEVLGTHFNVSNYNDDDIVTTTLLEGRVKINKMILSPGQQSVLANGQAKIVEADLESVMDWKNEDFVFKGEDFKTSMRKIARWYDVEIVYATDIKEDIRLGGWVSRKSNLSDVLKRIEITEKVHFKIEGRKIIVER</sequence>
<keyword evidence="5" id="KW-1185">Reference proteome</keyword>
<feature type="domain" description="Protein FecR C-terminal" evidence="3">
    <location>
        <begin position="295"/>
        <end position="364"/>
    </location>
</feature>
<keyword evidence="1" id="KW-0472">Membrane</keyword>
<dbReference type="PANTHER" id="PTHR30273:SF2">
    <property type="entry name" value="PROTEIN FECR"/>
    <property type="match status" value="1"/>
</dbReference>
<gene>
    <name evidence="4" type="ORF">DPV69_04650</name>
</gene>
<evidence type="ECO:0000256" key="1">
    <source>
        <dbReference type="SAM" id="Phobius"/>
    </source>
</evidence>
<feature type="domain" description="FecR protein" evidence="2">
    <location>
        <begin position="163"/>
        <end position="259"/>
    </location>
</feature>
<organism evidence="4 5">
    <name type="scientific">Pedobacter chitinilyticus</name>
    <dbReference type="NCBI Taxonomy" id="2233776"/>
    <lineage>
        <taxon>Bacteria</taxon>
        <taxon>Pseudomonadati</taxon>
        <taxon>Bacteroidota</taxon>
        <taxon>Sphingobacteriia</taxon>
        <taxon>Sphingobacteriales</taxon>
        <taxon>Sphingobacteriaceae</taxon>
        <taxon>Pedobacter</taxon>
    </lineage>
</organism>
<dbReference type="InterPro" id="IPR006860">
    <property type="entry name" value="FecR"/>
</dbReference>